<keyword evidence="1" id="KW-0723">Serine/threonine-protein kinase</keyword>
<evidence type="ECO:0008006" key="8">
    <source>
        <dbReference type="Google" id="ProtNLM"/>
    </source>
</evidence>
<keyword evidence="3" id="KW-0547">Nucleotide-binding</keyword>
<dbReference type="PANTHER" id="PTHR27002:SF864">
    <property type="entry name" value="RECEPTOR-LIKE SERINE_THREONINE-PROTEIN KINASE"/>
    <property type="match status" value="1"/>
</dbReference>
<keyword evidence="7" id="KW-1185">Reference proteome</keyword>
<dbReference type="GO" id="GO:0005524">
    <property type="term" value="F:ATP binding"/>
    <property type="evidence" value="ECO:0007669"/>
    <property type="project" value="UniProtKB-KW"/>
</dbReference>
<keyword evidence="5" id="KW-0067">ATP-binding</keyword>
<name>A0A7J7G6J6_CAMSI</name>
<evidence type="ECO:0000256" key="1">
    <source>
        <dbReference type="ARBA" id="ARBA00022527"/>
    </source>
</evidence>
<protein>
    <recommendedName>
        <fullName evidence="8">Serine-threonine/tyrosine-protein kinase catalytic domain-containing protein</fullName>
    </recommendedName>
</protein>
<dbReference type="GO" id="GO:0005886">
    <property type="term" value="C:plasma membrane"/>
    <property type="evidence" value="ECO:0007669"/>
    <property type="project" value="TreeGrafter"/>
</dbReference>
<dbReference type="SUPFAM" id="SSF56112">
    <property type="entry name" value="Protein kinase-like (PK-like)"/>
    <property type="match status" value="1"/>
</dbReference>
<gene>
    <name evidence="6" type="ORF">HYC85_027054</name>
</gene>
<evidence type="ECO:0000256" key="4">
    <source>
        <dbReference type="ARBA" id="ARBA00022777"/>
    </source>
</evidence>
<evidence type="ECO:0000256" key="5">
    <source>
        <dbReference type="ARBA" id="ARBA00022840"/>
    </source>
</evidence>
<dbReference type="Proteomes" id="UP000593564">
    <property type="component" value="Unassembled WGS sequence"/>
</dbReference>
<keyword evidence="4" id="KW-0418">Kinase</keyword>
<dbReference type="EMBL" id="JACBKZ010000013">
    <property type="protein sequence ID" value="KAF5935925.1"/>
    <property type="molecule type" value="Genomic_DNA"/>
</dbReference>
<keyword evidence="2" id="KW-0808">Transferase</keyword>
<reference evidence="7" key="1">
    <citation type="journal article" date="2020" name="Nat. Commun.">
        <title>Genome assembly of wild tea tree DASZ reveals pedigree and selection history of tea varieties.</title>
        <authorList>
            <person name="Zhang W."/>
            <person name="Zhang Y."/>
            <person name="Qiu H."/>
            <person name="Guo Y."/>
            <person name="Wan H."/>
            <person name="Zhang X."/>
            <person name="Scossa F."/>
            <person name="Alseekh S."/>
            <person name="Zhang Q."/>
            <person name="Wang P."/>
            <person name="Xu L."/>
            <person name="Schmidt M.H."/>
            <person name="Jia X."/>
            <person name="Li D."/>
            <person name="Zhu A."/>
            <person name="Guo F."/>
            <person name="Chen W."/>
            <person name="Ni D."/>
            <person name="Usadel B."/>
            <person name="Fernie A.R."/>
            <person name="Wen W."/>
        </authorList>
    </citation>
    <scope>NUCLEOTIDE SEQUENCE [LARGE SCALE GENOMIC DNA]</scope>
    <source>
        <strain evidence="7">cv. G240</strain>
    </source>
</reference>
<dbReference type="AlphaFoldDB" id="A0A7J7G6J6"/>
<evidence type="ECO:0000313" key="6">
    <source>
        <dbReference type="EMBL" id="KAF5935925.1"/>
    </source>
</evidence>
<dbReference type="PANTHER" id="PTHR27002">
    <property type="entry name" value="RECEPTOR-LIKE SERINE/THREONINE-PROTEIN KINASE SD1-8"/>
    <property type="match status" value="1"/>
</dbReference>
<organism evidence="6 7">
    <name type="scientific">Camellia sinensis</name>
    <name type="common">Tea plant</name>
    <name type="synonym">Thea sinensis</name>
    <dbReference type="NCBI Taxonomy" id="4442"/>
    <lineage>
        <taxon>Eukaryota</taxon>
        <taxon>Viridiplantae</taxon>
        <taxon>Streptophyta</taxon>
        <taxon>Embryophyta</taxon>
        <taxon>Tracheophyta</taxon>
        <taxon>Spermatophyta</taxon>
        <taxon>Magnoliopsida</taxon>
        <taxon>eudicotyledons</taxon>
        <taxon>Gunneridae</taxon>
        <taxon>Pentapetalae</taxon>
        <taxon>asterids</taxon>
        <taxon>Ericales</taxon>
        <taxon>Theaceae</taxon>
        <taxon>Camellia</taxon>
    </lineage>
</organism>
<evidence type="ECO:0000256" key="3">
    <source>
        <dbReference type="ARBA" id="ARBA00022741"/>
    </source>
</evidence>
<sequence>MSNQQPRTALNSFEYSTLESPDSTEEEHSWCAINWKSGSCQTLEKSPDFQIDGLFSMKSSVFCFKVIVLEILSGKRNRLFHYTDHDFNLLGHPCQAWTLWIEGKAYEPLDPLVESSLPMLEILRCIQKYPEDSPTMSFVLLTLIIEAASNLGSI</sequence>
<reference evidence="6 7" key="2">
    <citation type="submission" date="2020-07" db="EMBL/GenBank/DDBJ databases">
        <title>Genome assembly of wild tea tree DASZ reveals pedigree and selection history of tea varieties.</title>
        <authorList>
            <person name="Zhang W."/>
        </authorList>
    </citation>
    <scope>NUCLEOTIDE SEQUENCE [LARGE SCALE GENOMIC DNA]</scope>
    <source>
        <strain evidence="7">cv. G240</strain>
        <tissue evidence="6">Leaf</tissue>
    </source>
</reference>
<dbReference type="GO" id="GO:0004674">
    <property type="term" value="F:protein serine/threonine kinase activity"/>
    <property type="evidence" value="ECO:0007669"/>
    <property type="project" value="UniProtKB-KW"/>
</dbReference>
<accession>A0A7J7G6J6</accession>
<evidence type="ECO:0000313" key="7">
    <source>
        <dbReference type="Proteomes" id="UP000593564"/>
    </source>
</evidence>
<proteinExistence type="predicted"/>
<dbReference type="InterPro" id="IPR011009">
    <property type="entry name" value="Kinase-like_dom_sf"/>
</dbReference>
<evidence type="ECO:0000256" key="2">
    <source>
        <dbReference type="ARBA" id="ARBA00022679"/>
    </source>
</evidence>
<comment type="caution">
    <text evidence="6">The sequence shown here is derived from an EMBL/GenBank/DDBJ whole genome shotgun (WGS) entry which is preliminary data.</text>
</comment>